<dbReference type="InterPro" id="IPR036001">
    <property type="entry name" value="PS_II_antenna-like_sf"/>
</dbReference>
<dbReference type="STRING" id="4072.A0A2G3AIM9"/>
<evidence type="ECO:0000256" key="2">
    <source>
        <dbReference type="ARBA" id="ARBA00022494"/>
    </source>
</evidence>
<dbReference type="GO" id="GO:0009767">
    <property type="term" value="P:photosynthetic electron transport chain"/>
    <property type="evidence" value="ECO:0007669"/>
    <property type="project" value="InterPro"/>
</dbReference>
<comment type="caution">
    <text evidence="11">The sequence shown here is derived from an EMBL/GenBank/DDBJ whole genome shotgun (WGS) entry which is preliminary data.</text>
</comment>
<keyword evidence="2" id="KW-0148">Chlorophyll</keyword>
<evidence type="ECO:0000256" key="4">
    <source>
        <dbReference type="ARBA" id="ARBA00022640"/>
    </source>
</evidence>
<evidence type="ECO:0000256" key="5">
    <source>
        <dbReference type="ARBA" id="ARBA00022692"/>
    </source>
</evidence>
<evidence type="ECO:0008006" key="13">
    <source>
        <dbReference type="Google" id="ProtNLM"/>
    </source>
</evidence>
<accession>A0A2G3AIM9</accession>
<evidence type="ECO:0000256" key="8">
    <source>
        <dbReference type="ARBA" id="ARBA00023136"/>
    </source>
</evidence>
<evidence type="ECO:0000256" key="3">
    <source>
        <dbReference type="ARBA" id="ARBA00022531"/>
    </source>
</evidence>
<dbReference type="Gene3D" id="1.10.10.670">
    <property type="entry name" value="photosystem ii from thermosynechococcus elongatus"/>
    <property type="match status" value="1"/>
</dbReference>
<feature type="transmembrane region" description="Helical" evidence="10">
    <location>
        <begin position="41"/>
        <end position="59"/>
    </location>
</feature>
<keyword evidence="8 10" id="KW-0472">Membrane</keyword>
<dbReference type="InterPro" id="IPR044900">
    <property type="entry name" value="PSII_PsbC_sf"/>
</dbReference>
<keyword evidence="4" id="KW-0934">Plastid</keyword>
<protein>
    <recommendedName>
        <fullName evidence="13">Photosystem II CP43 reaction center protein</fullName>
    </recommendedName>
</protein>
<keyword evidence="3" id="KW-0602">Photosynthesis</keyword>
<gene>
    <name evidence="11" type="ORF">T459_01977</name>
</gene>
<evidence type="ECO:0000256" key="9">
    <source>
        <dbReference type="ARBA" id="ARBA00023276"/>
    </source>
</evidence>
<reference evidence="11 12" key="1">
    <citation type="journal article" date="2014" name="Nat. Genet.">
        <title>Genome sequence of the hot pepper provides insights into the evolution of pungency in Capsicum species.</title>
        <authorList>
            <person name="Kim S."/>
            <person name="Park M."/>
            <person name="Yeom S.I."/>
            <person name="Kim Y.M."/>
            <person name="Lee J.M."/>
            <person name="Lee H.A."/>
            <person name="Seo E."/>
            <person name="Choi J."/>
            <person name="Cheong K."/>
            <person name="Kim K.T."/>
            <person name="Jung K."/>
            <person name="Lee G.W."/>
            <person name="Oh S.K."/>
            <person name="Bae C."/>
            <person name="Kim S.B."/>
            <person name="Lee H.Y."/>
            <person name="Kim S.Y."/>
            <person name="Kim M.S."/>
            <person name="Kang B.C."/>
            <person name="Jo Y.D."/>
            <person name="Yang H.B."/>
            <person name="Jeong H.J."/>
            <person name="Kang W.H."/>
            <person name="Kwon J.K."/>
            <person name="Shin C."/>
            <person name="Lim J.Y."/>
            <person name="Park J.H."/>
            <person name="Huh J.H."/>
            <person name="Kim J.S."/>
            <person name="Kim B.D."/>
            <person name="Cohen O."/>
            <person name="Paran I."/>
            <person name="Suh M.C."/>
            <person name="Lee S.B."/>
            <person name="Kim Y.K."/>
            <person name="Shin Y."/>
            <person name="Noh S.J."/>
            <person name="Park J."/>
            <person name="Seo Y.S."/>
            <person name="Kwon S.Y."/>
            <person name="Kim H.A."/>
            <person name="Park J.M."/>
            <person name="Kim H.J."/>
            <person name="Choi S.B."/>
            <person name="Bosland P.W."/>
            <person name="Reeves G."/>
            <person name="Jo S.H."/>
            <person name="Lee B.W."/>
            <person name="Cho H.T."/>
            <person name="Choi H.S."/>
            <person name="Lee M.S."/>
            <person name="Yu Y."/>
            <person name="Do Choi Y."/>
            <person name="Park B.S."/>
            <person name="van Deynze A."/>
            <person name="Ashrafi H."/>
            <person name="Hill T."/>
            <person name="Kim W.T."/>
            <person name="Pai H.S."/>
            <person name="Ahn H.K."/>
            <person name="Yeam I."/>
            <person name="Giovannoni J.J."/>
            <person name="Rose J.K."/>
            <person name="Sorensen I."/>
            <person name="Lee S.J."/>
            <person name="Kim R.W."/>
            <person name="Choi I.Y."/>
            <person name="Choi B.S."/>
            <person name="Lim J.S."/>
            <person name="Lee Y.H."/>
            <person name="Choi D."/>
        </authorList>
    </citation>
    <scope>NUCLEOTIDE SEQUENCE [LARGE SCALE GENOMIC DNA]</scope>
    <source>
        <strain evidence="12">cv. CM334</strain>
    </source>
</reference>
<keyword evidence="7" id="KW-0157">Chromophore</keyword>
<dbReference type="Gramene" id="PHT94095">
    <property type="protein sequence ID" value="PHT94095"/>
    <property type="gene ID" value="T459_01977"/>
</dbReference>
<name>A0A2G3AIM9_CAPAN</name>
<dbReference type="Pfam" id="PF00421">
    <property type="entry name" value="PSII"/>
    <property type="match status" value="1"/>
</dbReference>
<evidence type="ECO:0000256" key="1">
    <source>
        <dbReference type="ARBA" id="ARBA00004141"/>
    </source>
</evidence>
<reference evidence="11 12" key="2">
    <citation type="journal article" date="2017" name="Genome Biol.">
        <title>New reference genome sequences of hot pepper reveal the massive evolution of plant disease-resistance genes by retroduplication.</title>
        <authorList>
            <person name="Kim S."/>
            <person name="Park J."/>
            <person name="Yeom S.I."/>
            <person name="Kim Y.M."/>
            <person name="Seo E."/>
            <person name="Kim K.T."/>
            <person name="Kim M.S."/>
            <person name="Lee J.M."/>
            <person name="Cheong K."/>
            <person name="Shin H.S."/>
            <person name="Kim S.B."/>
            <person name="Han K."/>
            <person name="Lee J."/>
            <person name="Park M."/>
            <person name="Lee H.A."/>
            <person name="Lee H.Y."/>
            <person name="Lee Y."/>
            <person name="Oh S."/>
            <person name="Lee J.H."/>
            <person name="Choi E."/>
            <person name="Choi E."/>
            <person name="Lee S.E."/>
            <person name="Jeon J."/>
            <person name="Kim H."/>
            <person name="Choi G."/>
            <person name="Song H."/>
            <person name="Lee J."/>
            <person name="Lee S.C."/>
            <person name="Kwon J.K."/>
            <person name="Lee H.Y."/>
            <person name="Koo N."/>
            <person name="Hong Y."/>
            <person name="Kim R.W."/>
            <person name="Kang W.H."/>
            <person name="Huh J.H."/>
            <person name="Kang B.C."/>
            <person name="Yang T.J."/>
            <person name="Lee Y.H."/>
            <person name="Bennetzen J.L."/>
            <person name="Choi D."/>
        </authorList>
    </citation>
    <scope>NUCLEOTIDE SEQUENCE [LARGE SCALE GENOMIC DNA]</scope>
    <source>
        <strain evidence="12">cv. CM334</strain>
    </source>
</reference>
<evidence type="ECO:0000256" key="10">
    <source>
        <dbReference type="SAM" id="Phobius"/>
    </source>
</evidence>
<keyword evidence="12" id="KW-1185">Reference proteome</keyword>
<comment type="subcellular location">
    <subcellularLocation>
        <location evidence="1">Membrane</location>
        <topology evidence="1">Multi-pass membrane protein</topology>
    </subcellularLocation>
</comment>
<keyword evidence="6 10" id="KW-1133">Transmembrane helix</keyword>
<dbReference type="Proteomes" id="UP000222542">
    <property type="component" value="Unassembled WGS sequence"/>
</dbReference>
<keyword evidence="9" id="KW-0604">Photosystem II</keyword>
<dbReference type="SUPFAM" id="SSF161077">
    <property type="entry name" value="Photosystem II antenna protein-like"/>
    <property type="match status" value="1"/>
</dbReference>
<sequence>MRFWDLRAPWLEPLRGPNGLDLMGGVATEINVVNYVSPRSWLATSHFVLGFFFFVGHLWHAGRARAAAAGFEKGIDRDLEPVLFMTPLN</sequence>
<evidence type="ECO:0000256" key="6">
    <source>
        <dbReference type="ARBA" id="ARBA00022989"/>
    </source>
</evidence>
<evidence type="ECO:0000313" key="12">
    <source>
        <dbReference type="Proteomes" id="UP000222542"/>
    </source>
</evidence>
<dbReference type="EMBL" id="AYRZ02000001">
    <property type="protein sequence ID" value="PHT94095.1"/>
    <property type="molecule type" value="Genomic_DNA"/>
</dbReference>
<keyword evidence="5 10" id="KW-0812">Transmembrane</keyword>
<dbReference type="GO" id="GO:0016168">
    <property type="term" value="F:chlorophyll binding"/>
    <property type="evidence" value="ECO:0007669"/>
    <property type="project" value="UniProtKB-KW"/>
</dbReference>
<dbReference type="AlphaFoldDB" id="A0A2G3AIM9"/>
<dbReference type="InterPro" id="IPR000932">
    <property type="entry name" value="PS_antenna-like"/>
</dbReference>
<proteinExistence type="predicted"/>
<evidence type="ECO:0000313" key="11">
    <source>
        <dbReference type="EMBL" id="PHT94095.1"/>
    </source>
</evidence>
<dbReference type="GO" id="GO:0009523">
    <property type="term" value="C:photosystem II"/>
    <property type="evidence" value="ECO:0007669"/>
    <property type="project" value="UniProtKB-KW"/>
</dbReference>
<evidence type="ECO:0000256" key="7">
    <source>
        <dbReference type="ARBA" id="ARBA00022991"/>
    </source>
</evidence>
<organism evidence="11 12">
    <name type="scientific">Capsicum annuum</name>
    <name type="common">Capsicum pepper</name>
    <dbReference type="NCBI Taxonomy" id="4072"/>
    <lineage>
        <taxon>Eukaryota</taxon>
        <taxon>Viridiplantae</taxon>
        <taxon>Streptophyta</taxon>
        <taxon>Embryophyta</taxon>
        <taxon>Tracheophyta</taxon>
        <taxon>Spermatophyta</taxon>
        <taxon>Magnoliopsida</taxon>
        <taxon>eudicotyledons</taxon>
        <taxon>Gunneridae</taxon>
        <taxon>Pentapetalae</taxon>
        <taxon>asterids</taxon>
        <taxon>lamiids</taxon>
        <taxon>Solanales</taxon>
        <taxon>Solanaceae</taxon>
        <taxon>Solanoideae</taxon>
        <taxon>Capsiceae</taxon>
        <taxon>Capsicum</taxon>
    </lineage>
</organism>